<reference evidence="1" key="1">
    <citation type="journal article" date="2015" name="Nature">
        <title>Complex archaea that bridge the gap between prokaryotes and eukaryotes.</title>
        <authorList>
            <person name="Spang A."/>
            <person name="Saw J.H."/>
            <person name="Jorgensen S.L."/>
            <person name="Zaremba-Niedzwiedzka K."/>
            <person name="Martijn J."/>
            <person name="Lind A.E."/>
            <person name="van Eijk R."/>
            <person name="Schleper C."/>
            <person name="Guy L."/>
            <person name="Ettema T.J."/>
        </authorList>
    </citation>
    <scope>NUCLEOTIDE SEQUENCE</scope>
</reference>
<dbReference type="EMBL" id="LAZR01002612">
    <property type="protein sequence ID" value="KKN27818.1"/>
    <property type="molecule type" value="Genomic_DNA"/>
</dbReference>
<dbReference type="AlphaFoldDB" id="A0A0F9SEL6"/>
<evidence type="ECO:0000313" key="1">
    <source>
        <dbReference type="EMBL" id="KKN27818.1"/>
    </source>
</evidence>
<name>A0A0F9SEL6_9ZZZZ</name>
<accession>A0A0F9SEL6</accession>
<protein>
    <submittedName>
        <fullName evidence="1">Uncharacterized protein</fullName>
    </submittedName>
</protein>
<organism evidence="1">
    <name type="scientific">marine sediment metagenome</name>
    <dbReference type="NCBI Taxonomy" id="412755"/>
    <lineage>
        <taxon>unclassified sequences</taxon>
        <taxon>metagenomes</taxon>
        <taxon>ecological metagenomes</taxon>
    </lineage>
</organism>
<comment type="caution">
    <text evidence="1">The sequence shown here is derived from an EMBL/GenBank/DDBJ whole genome shotgun (WGS) entry which is preliminary data.</text>
</comment>
<gene>
    <name evidence="1" type="ORF">LCGC14_0860810</name>
</gene>
<sequence length="82" mass="9158">MIGTRESLAAAVKEARYCEQGDLYRKGARYFFSVEGDGFAELVWSDFVAVVQFMDDEWGDDEEGDPKGGVDWLEGKLTARGL</sequence>
<proteinExistence type="predicted"/>